<sequence length="523" mass="56581">MSSLTPSHSPATQPKAGTHPMIGIFAVLIGSIISTLAGRLTSFGLADIRGAVHAGFDEGAWISTVFTVSQMLMGPLTVWLGATFGPRRVLLVSATVFTAACIMLPLSPDLPTFIALYAVVGLSSGTFVPLTLSFVLRNLPAGLAVYGVAVYAMNSELSQNISASIEGWYADHWSWQWIFWQNAFITPLMALCVWFGMPREPIKYGNLRSTDWMGLFYAGVGFSLLYAALDQGNRLDWLHSGLICGLLLAGVILVVAFVVHELTAEQPLINLRFVVTGNVPILAVVLIMFRFVILSTALIVPQYLTTIQGFRGLQTGDVLLWVALPQFALAPLIAMTLRHVDARIPLALGFSLIGIACFMASGLTRDWQSDDFLASQIVQAIGQSFGFTSLIWFMSQHLSPREALTFGAFVQTIRLFGGELGVAFMQTFLRIREQIHSYLVGLHVTSGSYLTESRLGGYSAAVAHRSSGQTEAQARATGLLARAVQTQANVLSYIDGFTVIGISTVGCLLLIIMLRPAPQERAG</sequence>
<dbReference type="EMBL" id="FNDI01000019">
    <property type="protein sequence ID" value="SDI57295.1"/>
    <property type="molecule type" value="Genomic_DNA"/>
</dbReference>
<feature type="transmembrane region" description="Helical" evidence="6">
    <location>
        <begin position="209"/>
        <end position="228"/>
    </location>
</feature>
<comment type="subcellular location">
    <subcellularLocation>
        <location evidence="1">Membrane</location>
        <topology evidence="1">Multi-pass membrane protein</topology>
    </subcellularLocation>
</comment>
<evidence type="ECO:0000313" key="8">
    <source>
        <dbReference type="EMBL" id="SDI57295.1"/>
    </source>
</evidence>
<dbReference type="RefSeq" id="WP_091784467.1">
    <property type="nucleotide sequence ID" value="NZ_FNDI01000019.1"/>
</dbReference>
<feature type="transmembrane region" description="Helical" evidence="6">
    <location>
        <begin position="240"/>
        <end position="259"/>
    </location>
</feature>
<evidence type="ECO:0000259" key="7">
    <source>
        <dbReference type="PROSITE" id="PS50850"/>
    </source>
</evidence>
<dbReference type="InterPro" id="IPR020846">
    <property type="entry name" value="MFS_dom"/>
</dbReference>
<feature type="transmembrane region" description="Helical" evidence="6">
    <location>
        <begin position="177"/>
        <end position="197"/>
    </location>
</feature>
<reference evidence="8" key="1">
    <citation type="submission" date="2016-10" db="EMBL/GenBank/DDBJ databases">
        <authorList>
            <person name="Varghese N."/>
            <person name="Submissions S."/>
        </authorList>
    </citation>
    <scope>NUCLEOTIDE SEQUENCE [LARGE SCALE GENOMIC DNA]</scope>
    <source>
        <strain evidence="8">YR281</strain>
    </source>
</reference>
<dbReference type="InterPro" id="IPR011701">
    <property type="entry name" value="MFS"/>
</dbReference>
<dbReference type="PANTHER" id="PTHR42718">
    <property type="entry name" value="MAJOR FACILITATOR SUPERFAMILY MULTIDRUG TRANSPORTER MFSC"/>
    <property type="match status" value="1"/>
</dbReference>
<keyword evidence="5 6" id="KW-0472">Membrane</keyword>
<feature type="transmembrane region" description="Helical" evidence="6">
    <location>
        <begin position="113"/>
        <end position="132"/>
    </location>
</feature>
<dbReference type="SUPFAM" id="SSF103473">
    <property type="entry name" value="MFS general substrate transporter"/>
    <property type="match status" value="1"/>
</dbReference>
<evidence type="ECO:0000313" key="9">
    <source>
        <dbReference type="Proteomes" id="UP000198900"/>
    </source>
</evidence>
<dbReference type="Pfam" id="PF07690">
    <property type="entry name" value="MFS_1"/>
    <property type="match status" value="1"/>
</dbReference>
<feature type="domain" description="Major facilitator superfamily (MFS) profile" evidence="7">
    <location>
        <begin position="23"/>
        <end position="519"/>
    </location>
</feature>
<evidence type="ECO:0000256" key="4">
    <source>
        <dbReference type="ARBA" id="ARBA00022989"/>
    </source>
</evidence>
<evidence type="ECO:0000256" key="1">
    <source>
        <dbReference type="ARBA" id="ARBA00004141"/>
    </source>
</evidence>
<feature type="transmembrane region" description="Helical" evidence="6">
    <location>
        <begin position="60"/>
        <end position="82"/>
    </location>
</feature>
<keyword evidence="4 6" id="KW-1133">Transmembrane helix</keyword>
<dbReference type="Gene3D" id="1.20.1250.20">
    <property type="entry name" value="MFS general substrate transporter like domains"/>
    <property type="match status" value="2"/>
</dbReference>
<comment type="caution">
    <text evidence="8">The sequence shown here is derived from an EMBL/GenBank/DDBJ whole genome shotgun (WGS) entry which is preliminary data.</text>
</comment>
<feature type="transmembrane region" description="Helical" evidence="6">
    <location>
        <begin position="89"/>
        <end position="107"/>
    </location>
</feature>
<keyword evidence="3 6" id="KW-0812">Transmembrane</keyword>
<dbReference type="AlphaFoldDB" id="A0A7Z7FJK6"/>
<protein>
    <submittedName>
        <fullName evidence="8">Drug resistance transporter, EmrB/QacA subfamily</fullName>
    </submittedName>
</protein>
<feature type="transmembrane region" description="Helical" evidence="6">
    <location>
        <begin position="344"/>
        <end position="364"/>
    </location>
</feature>
<keyword evidence="9" id="KW-1185">Reference proteome</keyword>
<feature type="transmembrane region" description="Helical" evidence="6">
    <location>
        <begin position="271"/>
        <end position="298"/>
    </location>
</feature>
<name>A0A7Z7FJK6_9BURK</name>
<dbReference type="GO" id="GO:0016020">
    <property type="term" value="C:membrane"/>
    <property type="evidence" value="ECO:0007669"/>
    <property type="project" value="UniProtKB-SubCell"/>
</dbReference>
<dbReference type="InterPro" id="IPR036259">
    <property type="entry name" value="MFS_trans_sf"/>
</dbReference>
<feature type="transmembrane region" description="Helical" evidence="6">
    <location>
        <begin position="21"/>
        <end position="40"/>
    </location>
</feature>
<dbReference type="PANTHER" id="PTHR42718:SF9">
    <property type="entry name" value="MAJOR FACILITATOR SUPERFAMILY MULTIDRUG TRANSPORTER MFSC"/>
    <property type="match status" value="1"/>
</dbReference>
<dbReference type="GO" id="GO:0022857">
    <property type="term" value="F:transmembrane transporter activity"/>
    <property type="evidence" value="ECO:0007669"/>
    <property type="project" value="InterPro"/>
</dbReference>
<accession>A0A7Z7FJK6</accession>
<dbReference type="PROSITE" id="PS50850">
    <property type="entry name" value="MFS"/>
    <property type="match status" value="1"/>
</dbReference>
<dbReference type="Proteomes" id="UP000198900">
    <property type="component" value="Unassembled WGS sequence"/>
</dbReference>
<keyword evidence="2" id="KW-0813">Transport</keyword>
<evidence type="ECO:0000256" key="5">
    <source>
        <dbReference type="ARBA" id="ARBA00023136"/>
    </source>
</evidence>
<evidence type="ECO:0000256" key="2">
    <source>
        <dbReference type="ARBA" id="ARBA00022448"/>
    </source>
</evidence>
<feature type="transmembrane region" description="Helical" evidence="6">
    <location>
        <begin position="318"/>
        <end position="337"/>
    </location>
</feature>
<proteinExistence type="predicted"/>
<evidence type="ECO:0000256" key="6">
    <source>
        <dbReference type="SAM" id="Phobius"/>
    </source>
</evidence>
<organism evidence="8 9">
    <name type="scientific">Paraburkholderia steynii</name>
    <dbReference type="NCBI Taxonomy" id="1245441"/>
    <lineage>
        <taxon>Bacteria</taxon>
        <taxon>Pseudomonadati</taxon>
        <taxon>Pseudomonadota</taxon>
        <taxon>Betaproteobacteria</taxon>
        <taxon>Burkholderiales</taxon>
        <taxon>Burkholderiaceae</taxon>
        <taxon>Paraburkholderia</taxon>
    </lineage>
</organism>
<gene>
    <name evidence="8" type="ORF">SAMN04487926_119117</name>
</gene>
<evidence type="ECO:0000256" key="3">
    <source>
        <dbReference type="ARBA" id="ARBA00022692"/>
    </source>
</evidence>
<feature type="transmembrane region" description="Helical" evidence="6">
    <location>
        <begin position="490"/>
        <end position="514"/>
    </location>
</feature>